<dbReference type="Proteomes" id="UP001139289">
    <property type="component" value="Unassembled WGS sequence"/>
</dbReference>
<evidence type="ECO:0000313" key="1">
    <source>
        <dbReference type="EMBL" id="MCC2028291.1"/>
    </source>
</evidence>
<gene>
    <name evidence="1" type="ORF">KEC56_01900</name>
</gene>
<protein>
    <submittedName>
        <fullName evidence="1">Uncharacterized protein</fullName>
    </submittedName>
</protein>
<dbReference type="RefSeq" id="WP_227529587.1">
    <property type="nucleotide sequence ID" value="NZ_JAGTTM010000001.1"/>
</dbReference>
<sequence>MTAFDIELSRAVGADAQLDAWIEHTRGLAREVASAPVPDASARRLVTTLLALALQGSLLVRHAPHAVADACCGTRLSGDAFGGALVRAPALTALAAPARSVR</sequence>
<dbReference type="EMBL" id="JAGTTM010000001">
    <property type="protein sequence ID" value="MCC2028291.1"/>
    <property type="molecule type" value="Genomic_DNA"/>
</dbReference>
<name>A0A9X1LMA5_9MICO</name>
<keyword evidence="2" id="KW-1185">Reference proteome</keyword>
<dbReference type="AlphaFoldDB" id="A0A9X1LMA5"/>
<comment type="caution">
    <text evidence="1">The sequence shown here is derived from an EMBL/GenBank/DDBJ whole genome shotgun (WGS) entry which is preliminary data.</text>
</comment>
<accession>A0A9X1LMA5</accession>
<evidence type="ECO:0000313" key="2">
    <source>
        <dbReference type="Proteomes" id="UP001139289"/>
    </source>
</evidence>
<organism evidence="1 2">
    <name type="scientific">Microbacterium tenebrionis</name>
    <dbReference type="NCBI Taxonomy" id="2830665"/>
    <lineage>
        <taxon>Bacteria</taxon>
        <taxon>Bacillati</taxon>
        <taxon>Actinomycetota</taxon>
        <taxon>Actinomycetes</taxon>
        <taxon>Micrococcales</taxon>
        <taxon>Microbacteriaceae</taxon>
        <taxon>Microbacterium</taxon>
    </lineage>
</organism>
<proteinExistence type="predicted"/>
<reference evidence="1" key="1">
    <citation type="submission" date="2021-04" db="EMBL/GenBank/DDBJ databases">
        <title>Microbacterium tenobrionis sp. nov. and Microbacterium allomyrinae sp. nov., isolated from larvae of Tenobrio molitor and Allomyrina dichotoma, respectively.</title>
        <authorList>
            <person name="Lee S.D."/>
        </authorList>
    </citation>
    <scope>NUCLEOTIDE SEQUENCE</scope>
    <source>
        <strain evidence="1">YMB-B2</strain>
    </source>
</reference>